<dbReference type="SFLD" id="SFLDS00003">
    <property type="entry name" value="Haloacid_Dehalogenase"/>
    <property type="match status" value="1"/>
</dbReference>
<dbReference type="InterPro" id="IPR023214">
    <property type="entry name" value="HAD_sf"/>
</dbReference>
<dbReference type="InterPro" id="IPR041492">
    <property type="entry name" value="HAD_2"/>
</dbReference>
<dbReference type="GO" id="GO:0005829">
    <property type="term" value="C:cytosol"/>
    <property type="evidence" value="ECO:0007669"/>
    <property type="project" value="TreeGrafter"/>
</dbReference>
<accession>A0A523TEV9</accession>
<gene>
    <name evidence="1" type="ORF">E3J68_02680</name>
</gene>
<proteinExistence type="predicted"/>
<dbReference type="EMBL" id="SOJT01000114">
    <property type="protein sequence ID" value="TET28847.1"/>
    <property type="molecule type" value="Genomic_DNA"/>
</dbReference>
<dbReference type="AlphaFoldDB" id="A0A523TEV9"/>
<dbReference type="Proteomes" id="UP000316517">
    <property type="component" value="Unassembled WGS sequence"/>
</dbReference>
<name>A0A523TEV9_UNCAE</name>
<reference evidence="1 2" key="1">
    <citation type="submission" date="2019-03" db="EMBL/GenBank/DDBJ databases">
        <title>Metabolic potential of uncultured bacteria and archaea associated with petroleum seepage in deep-sea sediments.</title>
        <authorList>
            <person name="Dong X."/>
            <person name="Hubert C."/>
        </authorList>
    </citation>
    <scope>NUCLEOTIDE SEQUENCE [LARGE SCALE GENOMIC DNA]</scope>
    <source>
        <strain evidence="1">E44_bin3</strain>
    </source>
</reference>
<comment type="caution">
    <text evidence="1">The sequence shown here is derived from an EMBL/GenBank/DDBJ whole genome shotgun (WGS) entry which is preliminary data.</text>
</comment>
<evidence type="ECO:0000313" key="2">
    <source>
        <dbReference type="Proteomes" id="UP000316517"/>
    </source>
</evidence>
<dbReference type="PANTHER" id="PTHR43434">
    <property type="entry name" value="PHOSPHOGLYCOLATE PHOSPHATASE"/>
    <property type="match status" value="1"/>
</dbReference>
<keyword evidence="1" id="KW-0378">Hydrolase</keyword>
<dbReference type="SFLD" id="SFLDG01129">
    <property type="entry name" value="C1.5:_HAD__Beta-PGM__Phosphata"/>
    <property type="match status" value="1"/>
</dbReference>
<dbReference type="InterPro" id="IPR050155">
    <property type="entry name" value="HAD-like_hydrolase_sf"/>
</dbReference>
<dbReference type="InterPro" id="IPR036412">
    <property type="entry name" value="HAD-like_sf"/>
</dbReference>
<protein>
    <submittedName>
        <fullName evidence="1">HAD family hydrolase</fullName>
    </submittedName>
</protein>
<dbReference type="Gene3D" id="3.40.50.1000">
    <property type="entry name" value="HAD superfamily/HAD-like"/>
    <property type="match status" value="1"/>
</dbReference>
<dbReference type="SUPFAM" id="SSF56784">
    <property type="entry name" value="HAD-like"/>
    <property type="match status" value="1"/>
</dbReference>
<dbReference type="GO" id="GO:0006281">
    <property type="term" value="P:DNA repair"/>
    <property type="evidence" value="ECO:0007669"/>
    <property type="project" value="TreeGrafter"/>
</dbReference>
<dbReference type="PANTHER" id="PTHR43434:SF1">
    <property type="entry name" value="PHOSPHOGLYCOLATE PHOSPHATASE"/>
    <property type="match status" value="1"/>
</dbReference>
<dbReference type="Pfam" id="PF13419">
    <property type="entry name" value="HAD_2"/>
    <property type="match status" value="1"/>
</dbReference>
<dbReference type="Gene3D" id="1.10.150.240">
    <property type="entry name" value="Putative phosphatase, domain 2"/>
    <property type="match status" value="1"/>
</dbReference>
<sequence length="235" mass="26848">MRRLTLFDIDGTLSKNTLEHNRAFSEAFRKVYHIDAGIDSINHEGMLDQVIIMEILKRKGLAEEEIWLKMGECMQVMVEAFRKSLKKAKLTPLKGVRKLLETLSRKDAGLGLVTGNLEQIAREKVKKMGLDEYFKIGGFGSEDTKRENLVRLAIKRAQNFYHYKFDPHFVYLIGDTPHDINAAKRAKVKSLVVATGIYPAEYLQRFNPDYILKDLANTKRILSILFEGEKGKGEG</sequence>
<feature type="non-terminal residue" evidence="1">
    <location>
        <position position="235"/>
    </location>
</feature>
<organism evidence="1 2">
    <name type="scientific">Aerophobetes bacterium</name>
    <dbReference type="NCBI Taxonomy" id="2030807"/>
    <lineage>
        <taxon>Bacteria</taxon>
        <taxon>Candidatus Aerophobota</taxon>
    </lineage>
</organism>
<dbReference type="GO" id="GO:0008967">
    <property type="term" value="F:phosphoglycolate phosphatase activity"/>
    <property type="evidence" value="ECO:0007669"/>
    <property type="project" value="TreeGrafter"/>
</dbReference>
<evidence type="ECO:0000313" key="1">
    <source>
        <dbReference type="EMBL" id="TET28847.1"/>
    </source>
</evidence>
<dbReference type="InterPro" id="IPR023198">
    <property type="entry name" value="PGP-like_dom2"/>
</dbReference>